<accession>A0A2P2P5E3</accession>
<dbReference type="EMBL" id="GGEC01069443">
    <property type="protein sequence ID" value="MBX49927.1"/>
    <property type="molecule type" value="Transcribed_RNA"/>
</dbReference>
<name>A0A2P2P5E3_RHIMU</name>
<organism evidence="1">
    <name type="scientific">Rhizophora mucronata</name>
    <name type="common">Asiatic mangrove</name>
    <dbReference type="NCBI Taxonomy" id="61149"/>
    <lineage>
        <taxon>Eukaryota</taxon>
        <taxon>Viridiplantae</taxon>
        <taxon>Streptophyta</taxon>
        <taxon>Embryophyta</taxon>
        <taxon>Tracheophyta</taxon>
        <taxon>Spermatophyta</taxon>
        <taxon>Magnoliopsida</taxon>
        <taxon>eudicotyledons</taxon>
        <taxon>Gunneridae</taxon>
        <taxon>Pentapetalae</taxon>
        <taxon>rosids</taxon>
        <taxon>fabids</taxon>
        <taxon>Malpighiales</taxon>
        <taxon>Rhizophoraceae</taxon>
        <taxon>Rhizophora</taxon>
    </lineage>
</organism>
<reference evidence="1" key="1">
    <citation type="submission" date="2018-02" db="EMBL/GenBank/DDBJ databases">
        <title>Rhizophora mucronata_Transcriptome.</title>
        <authorList>
            <person name="Meera S.P."/>
            <person name="Sreeshan A."/>
            <person name="Augustine A."/>
        </authorList>
    </citation>
    <scope>NUCLEOTIDE SEQUENCE</scope>
    <source>
        <tissue evidence="1">Leaf</tissue>
    </source>
</reference>
<proteinExistence type="predicted"/>
<sequence length="34" mass="4134">MKREVCIPLFMHLKKGLSKFLKALRLCSYQFFTR</sequence>
<evidence type="ECO:0000313" key="1">
    <source>
        <dbReference type="EMBL" id="MBX49927.1"/>
    </source>
</evidence>
<protein>
    <submittedName>
        <fullName evidence="1">Uncharacterized protein</fullName>
    </submittedName>
</protein>
<dbReference type="AlphaFoldDB" id="A0A2P2P5E3"/>